<comment type="caution">
    <text evidence="2">The sequence shown here is derived from an EMBL/GenBank/DDBJ whole genome shotgun (WGS) entry which is preliminary data.</text>
</comment>
<dbReference type="AlphaFoldDB" id="A0A5N3ZZ19"/>
<name>A0A5N3ZZ19_PHOPY</name>
<dbReference type="Proteomes" id="UP000327044">
    <property type="component" value="Unassembled WGS sequence"/>
</dbReference>
<accession>A0A5N3ZZ19</accession>
<reference evidence="2 3" key="1">
    <citation type="journal article" date="2018" name="Elife">
        <title>Firefly genomes illuminate parallel origins of bioluminescence in beetles.</title>
        <authorList>
            <person name="Fallon T.R."/>
            <person name="Lower S.E."/>
            <person name="Chang C.H."/>
            <person name="Bessho-Uehara M."/>
            <person name="Martin G.J."/>
            <person name="Bewick A.J."/>
            <person name="Behringer M."/>
            <person name="Debat H.J."/>
            <person name="Wong I."/>
            <person name="Day J.C."/>
            <person name="Suvorov A."/>
            <person name="Silva C.J."/>
            <person name="Stanger-Hall K.F."/>
            <person name="Hall D.W."/>
            <person name="Schmitz R.J."/>
            <person name="Nelson D.R."/>
            <person name="Lewis S.M."/>
            <person name="Shigenobu S."/>
            <person name="Bybee S.M."/>
            <person name="Larracuente A.M."/>
            <person name="Oba Y."/>
            <person name="Weng J.K."/>
        </authorList>
    </citation>
    <scope>NUCLEOTIDE SEQUENCE [LARGE SCALE GENOMIC DNA]</scope>
    <source>
        <strain evidence="2">1611_PpyrPB1</strain>
        <tissue evidence="2">Whole body</tissue>
    </source>
</reference>
<organism evidence="2 3">
    <name type="scientific">Photinus pyralis</name>
    <name type="common">Common eastern firefly</name>
    <name type="synonym">Lampyris pyralis</name>
    <dbReference type="NCBI Taxonomy" id="7054"/>
    <lineage>
        <taxon>Eukaryota</taxon>
        <taxon>Metazoa</taxon>
        <taxon>Ecdysozoa</taxon>
        <taxon>Arthropoda</taxon>
        <taxon>Hexapoda</taxon>
        <taxon>Insecta</taxon>
        <taxon>Pterygota</taxon>
        <taxon>Neoptera</taxon>
        <taxon>Endopterygota</taxon>
        <taxon>Coleoptera</taxon>
        <taxon>Polyphaga</taxon>
        <taxon>Elateriformia</taxon>
        <taxon>Elateroidea</taxon>
        <taxon>Lampyridae</taxon>
        <taxon>Lampyrinae</taxon>
        <taxon>Photinus</taxon>
    </lineage>
</organism>
<evidence type="ECO:0000313" key="2">
    <source>
        <dbReference type="EMBL" id="KAB0790310.1"/>
    </source>
</evidence>
<feature type="region of interest" description="Disordered" evidence="1">
    <location>
        <begin position="305"/>
        <end position="345"/>
    </location>
</feature>
<dbReference type="InParanoid" id="A0A5N3ZZ19"/>
<keyword evidence="3" id="KW-1185">Reference proteome</keyword>
<gene>
    <name evidence="2" type="ORF">PPYR_15348</name>
</gene>
<dbReference type="EMBL" id="VVIM01001517">
    <property type="protein sequence ID" value="KAB0790310.1"/>
    <property type="molecule type" value="Genomic_DNA"/>
</dbReference>
<evidence type="ECO:0000313" key="3">
    <source>
        <dbReference type="Proteomes" id="UP000327044"/>
    </source>
</evidence>
<evidence type="ECO:0008006" key="4">
    <source>
        <dbReference type="Google" id="ProtNLM"/>
    </source>
</evidence>
<protein>
    <recommendedName>
        <fullName evidence="4">DUF4806 domain-containing protein</fullName>
    </recommendedName>
</protein>
<sequence length="429" mass="48456">MPLAFQLKVYLESDNVFKNIKENIQHIEQSNKKKLFGNKVVVPIFLYFDDFGINSPLGPHAMSLCGAYYTIPVIPTYLLSKLNHIFLAGIFKSDHMKHFGINSTLYKIVKEFNKLEQDGIELDIEGSKQKIYFSVSLIIGDNLSLNTVLQFTKSFNANFYCRLCKRSIINMQSDTKEVPECFTLKHGLAKSDRLKLLDLYEIQSNCEGLIPPQVNPEVMALMSAAYSNRDKARAEHQLHLSKGLTALGKGLSMLLDDSENIPKPLIEKILTCFSDAGRILTDLFFKESLRRKSLISPILNKQTKDIVDQTETTPDPSSGEHRSAQGAPQKGVDEPTGPISKENVNKVHELSRLGGTEEYSFVARTLGRLITNKLASEFSYLGKRTKKPFNKLTLNKLVIEAGMLLFKNSSQDIFEKAISKWLKRAKERK</sequence>
<dbReference type="PANTHER" id="PTHR34239:SF2">
    <property type="entry name" value="TRANSPOSABLE ELEMENT P TRANSPOSASE_THAP9 CONSERVED DOMAIN-CONTAINING PROTEIN"/>
    <property type="match status" value="1"/>
</dbReference>
<evidence type="ECO:0000256" key="1">
    <source>
        <dbReference type="SAM" id="MobiDB-lite"/>
    </source>
</evidence>
<dbReference type="PANTHER" id="PTHR34239">
    <property type="entry name" value="APPLE DOMAIN-CONTAINING PROTEIN"/>
    <property type="match status" value="1"/>
</dbReference>
<proteinExistence type="predicted"/>